<dbReference type="RefSeq" id="XP_025382297.1">
    <property type="nucleotide sequence ID" value="XM_025532461.1"/>
</dbReference>
<feature type="transmembrane region" description="Helical" evidence="21">
    <location>
        <begin position="91"/>
        <end position="107"/>
    </location>
</feature>
<feature type="transmembrane region" description="Helical" evidence="21">
    <location>
        <begin position="246"/>
        <end position="267"/>
    </location>
</feature>
<dbReference type="InterPro" id="IPR003674">
    <property type="entry name" value="Oligo_trans_STT3"/>
</dbReference>
<feature type="region of interest" description="Disordered" evidence="20">
    <location>
        <begin position="718"/>
        <end position="741"/>
    </location>
</feature>
<dbReference type="InterPro" id="IPR048999">
    <property type="entry name" value="STT3-PglB_core"/>
</dbReference>
<feature type="compositionally biased region" description="Basic residues" evidence="20">
    <location>
        <begin position="723"/>
        <end position="741"/>
    </location>
</feature>
<evidence type="ECO:0000256" key="5">
    <source>
        <dbReference type="ARBA" id="ARBA00010810"/>
    </source>
</evidence>
<comment type="pathway">
    <text evidence="4">Protein modification; protein glycosylation.</text>
</comment>
<keyword evidence="13 21" id="KW-1133">Transmembrane helix</keyword>
<sequence length="741" mass="83282">MAESPLDVLLKGNSGRTTRGLLRIIILATIAAAAVSSRLFSVIRFESIIHEFDPWFNFRATKYLVSHGFESFWDWFDDRTWHPLGRVTGGTLYPGLMVTSGVIYHVLRFLTIPVDIRNICVLLAPGFSGLTALAMYFLTREMTTSPSAGLLAAAFMGIVPGYISRSVAGSYDNEAIAIFLLVFTFFLWIKAVKNGSIMWGSLAALFYGYMVSAWGGYVFITNLIPLHVFVLLCMGRYSSRIYISYTTWYALGTLASMQIPFVGFLPIRNSDHMSALGVFGLIQLVAFADFVRGFIPGKHFQRLLTTMIIVVFGIAFVGLVVLTVSGVIAPWSGRFYSLWDTGYAKIHIPIIASVSEHQPTAWPAFFFDLNFLIWLFPAGVYMCFRDLKDEHVFVIIYSVLASYFAGVMVRLMLTLTPIVCVAAALALSTILDTYVFAKNGPNPRAKANEDNSDGLRSTRKPNVGVTSYLSKAVMTSSVVIYLLLFVAHCTWVTSNAYSSPSVVLASRLPDGSQHIIDDYREAYYWLRQNTEHNAKIMSWWDYGYQIGGMADRPTLVDNNTWNNTHIATVGKAMSSREEVSYPILRQHDVDYVLVVFGGLLGYSGDDINKFLWMVRIAEGIWPDEVKERDFFTARGEYRVDDGATPTMRNSLMYKMSYYNFNSLFGPGQAVDRVRGSRLPAEGPQLNTLEEAFTSENWIIRIYKVKDLDNLGRDHNNAVAFDKGHKRKRATKRKGPRVLRTE</sequence>
<keyword evidence="16" id="KW-0464">Manganese</keyword>
<feature type="transmembrane region" description="Helical" evidence="21">
    <location>
        <begin position="391"/>
        <end position="409"/>
    </location>
</feature>
<dbReference type="PANTHER" id="PTHR13872">
    <property type="entry name" value="DOLICHYL-DIPHOSPHOOLIGOSACCHARIDE--PROTEIN GLYCOSYLTRANSFERASE SUBUNIT"/>
    <property type="match status" value="1"/>
</dbReference>
<accession>A0A317ULN7</accession>
<dbReference type="Pfam" id="PF21436">
    <property type="entry name" value="STT3-PglB_core"/>
    <property type="match status" value="1"/>
</dbReference>
<evidence type="ECO:0000259" key="23">
    <source>
        <dbReference type="Pfam" id="PF21436"/>
    </source>
</evidence>
<keyword evidence="25" id="KW-1185">Reference proteome</keyword>
<evidence type="ECO:0000256" key="12">
    <source>
        <dbReference type="ARBA" id="ARBA00022842"/>
    </source>
</evidence>
<proteinExistence type="inferred from homology"/>
<organism evidence="24 25">
    <name type="scientific">Aspergillus eucalypticola (strain CBS 122712 / IBT 29274)</name>
    <dbReference type="NCBI Taxonomy" id="1448314"/>
    <lineage>
        <taxon>Eukaryota</taxon>
        <taxon>Fungi</taxon>
        <taxon>Dikarya</taxon>
        <taxon>Ascomycota</taxon>
        <taxon>Pezizomycotina</taxon>
        <taxon>Eurotiomycetes</taxon>
        <taxon>Eurotiomycetidae</taxon>
        <taxon>Eurotiales</taxon>
        <taxon>Aspergillaceae</taxon>
        <taxon>Aspergillus</taxon>
        <taxon>Aspergillus subgen. Circumdati</taxon>
    </lineage>
</organism>
<comment type="subcellular location">
    <subcellularLocation>
        <location evidence="3">Endoplasmic reticulum membrane</location>
        <topology evidence="3">Multi-pass membrane protein</topology>
    </subcellularLocation>
</comment>
<comment type="function">
    <text evidence="18">Catalytic subunit of the oligosaccharyl transferase (OST) complex that catalyzes the initial transfer of a defined glycan (Glc(3)Man(9)GlcNAc(2) in eukaryotes) from the lipid carrier dolichol-pyrophosphate to an asparagine residue within an Asn-X-Ser/Thr consensus motif in nascent polypeptide chains, the first step in protein N-glycosylation. N-glycosylation occurs cotranslationally and the complex associates with the Sec61 complex at the channel-forming translocon complex that mediates protein translocation across the endoplasmic reticulum (ER). All subunits are required for a maximal enzyme activity. This subunit contains the active site and the acceptor peptide and donor lipid-linked oligosaccharide (LLO) binding pockets.</text>
</comment>
<evidence type="ECO:0000256" key="2">
    <source>
        <dbReference type="ARBA" id="ARBA00001946"/>
    </source>
</evidence>
<dbReference type="GeneID" id="37054423"/>
<dbReference type="AlphaFoldDB" id="A0A317ULN7"/>
<dbReference type="GO" id="GO:0018279">
    <property type="term" value="P:protein N-linked glycosylation via asparagine"/>
    <property type="evidence" value="ECO:0007669"/>
    <property type="project" value="TreeGrafter"/>
</dbReference>
<feature type="transmembrane region" description="Helical" evidence="21">
    <location>
        <begin position="415"/>
        <end position="437"/>
    </location>
</feature>
<evidence type="ECO:0000256" key="4">
    <source>
        <dbReference type="ARBA" id="ARBA00004922"/>
    </source>
</evidence>
<evidence type="ECO:0000256" key="3">
    <source>
        <dbReference type="ARBA" id="ARBA00004477"/>
    </source>
</evidence>
<comment type="cofactor">
    <cofactor evidence="2">
        <name>Mg(2+)</name>
        <dbReference type="ChEBI" id="CHEBI:18420"/>
    </cofactor>
</comment>
<evidence type="ECO:0000256" key="7">
    <source>
        <dbReference type="ARBA" id="ARBA00022676"/>
    </source>
</evidence>
<comment type="cofactor">
    <cofactor evidence="1">
        <name>Mn(2+)</name>
        <dbReference type="ChEBI" id="CHEBI:29035"/>
    </cofactor>
</comment>
<feature type="transmembrane region" description="Helical" evidence="21">
    <location>
        <begin position="119"/>
        <end position="138"/>
    </location>
</feature>
<evidence type="ECO:0000256" key="20">
    <source>
        <dbReference type="SAM" id="MobiDB-lite"/>
    </source>
</evidence>
<dbReference type="PANTHER" id="PTHR13872:SF1">
    <property type="entry name" value="DOLICHYL-DIPHOSPHOOLIGOSACCHARIDE--PROTEIN GLYCOSYLTRANSFERASE SUBUNIT STT3B"/>
    <property type="match status" value="1"/>
</dbReference>
<dbReference type="FunFam" id="3.40.50.12610:FF:000001">
    <property type="entry name" value="Dolichyl-diphosphooligosaccharide--protein glycosyltransferase subunit STT3B"/>
    <property type="match status" value="1"/>
</dbReference>
<evidence type="ECO:0000256" key="21">
    <source>
        <dbReference type="SAM" id="Phobius"/>
    </source>
</evidence>
<keyword evidence="15" id="KW-0325">Glycoprotein</keyword>
<dbReference type="UniPathway" id="UPA00378"/>
<keyword evidence="9 21" id="KW-0812">Transmembrane</keyword>
<evidence type="ECO:0000256" key="18">
    <source>
        <dbReference type="ARBA" id="ARBA00059243"/>
    </source>
</evidence>
<keyword evidence="11" id="KW-0256">Endoplasmic reticulum</keyword>
<keyword evidence="7" id="KW-0328">Glycosyltransferase</keyword>
<feature type="transmembrane region" description="Helical" evidence="21">
    <location>
        <begin position="211"/>
        <end position="234"/>
    </location>
</feature>
<feature type="domain" description="STT3/PglB/AglB core" evidence="23">
    <location>
        <begin position="536"/>
        <end position="585"/>
    </location>
</feature>
<dbReference type="OrthoDB" id="10261066at2759"/>
<evidence type="ECO:0000256" key="13">
    <source>
        <dbReference type="ARBA" id="ARBA00022989"/>
    </source>
</evidence>
<feature type="transmembrane region" description="Helical" evidence="21">
    <location>
        <begin position="273"/>
        <end position="291"/>
    </location>
</feature>
<dbReference type="Proteomes" id="UP000246171">
    <property type="component" value="Unassembled WGS sequence"/>
</dbReference>
<evidence type="ECO:0000256" key="19">
    <source>
        <dbReference type="ARBA" id="ARBA00067960"/>
    </source>
</evidence>
<evidence type="ECO:0000256" key="17">
    <source>
        <dbReference type="ARBA" id="ARBA00048829"/>
    </source>
</evidence>
<dbReference type="GO" id="GO:0046872">
    <property type="term" value="F:metal ion binding"/>
    <property type="evidence" value="ECO:0007669"/>
    <property type="project" value="UniProtKB-KW"/>
</dbReference>
<comment type="caution">
    <text evidence="24">The sequence shown here is derived from an EMBL/GenBank/DDBJ whole genome shotgun (WGS) entry which is preliminary data.</text>
</comment>
<evidence type="ECO:0000256" key="1">
    <source>
        <dbReference type="ARBA" id="ARBA00001936"/>
    </source>
</evidence>
<dbReference type="GO" id="GO:0008250">
    <property type="term" value="C:oligosaccharyltransferase complex"/>
    <property type="evidence" value="ECO:0007669"/>
    <property type="project" value="UniProtKB-ARBA"/>
</dbReference>
<feature type="transmembrane region" description="Helical" evidence="21">
    <location>
        <begin position="303"/>
        <end position="329"/>
    </location>
</feature>
<comment type="similarity">
    <text evidence="5">Belongs to the STT3 family.</text>
</comment>
<evidence type="ECO:0000313" key="25">
    <source>
        <dbReference type="Proteomes" id="UP000246171"/>
    </source>
</evidence>
<dbReference type="GO" id="GO:0004579">
    <property type="term" value="F:dolichyl-diphosphooligosaccharide-protein glycotransferase activity"/>
    <property type="evidence" value="ECO:0007669"/>
    <property type="project" value="UniProtKB-EC"/>
</dbReference>
<protein>
    <recommendedName>
        <fullName evidence="19">Dolichyl-diphosphooligosaccharide--protein glycosyltransferase subunit STT3</fullName>
        <ecNumber evidence="6">2.4.99.18</ecNumber>
    </recommendedName>
</protein>
<evidence type="ECO:0000256" key="6">
    <source>
        <dbReference type="ARBA" id="ARBA00012605"/>
    </source>
</evidence>
<comment type="catalytic activity">
    <reaction evidence="17">
        <text>a di-trans,poly-cis-dolichyl diphosphooligosaccharide + L-asparaginyl-[protein] = N(4)-(oligosaccharide-(1-&gt;4)-N-acetyl-beta-D-glucosaminyl-(1-&gt;4)-N-acetyl-beta-D-glucosaminyl)-L-asparaginyl-[protein] + a di-trans,poly-cis-dolichyl diphosphate + H(+)</text>
        <dbReference type="Rhea" id="RHEA:22980"/>
        <dbReference type="Rhea" id="RHEA-COMP:12804"/>
        <dbReference type="Rhea" id="RHEA-COMP:12805"/>
        <dbReference type="Rhea" id="RHEA-COMP:19506"/>
        <dbReference type="Rhea" id="RHEA-COMP:19509"/>
        <dbReference type="ChEBI" id="CHEBI:15378"/>
        <dbReference type="ChEBI" id="CHEBI:50347"/>
        <dbReference type="ChEBI" id="CHEBI:57497"/>
        <dbReference type="ChEBI" id="CHEBI:57570"/>
        <dbReference type="ChEBI" id="CHEBI:132529"/>
        <dbReference type="EC" id="2.4.99.18"/>
    </reaction>
</comment>
<evidence type="ECO:0000259" key="22">
    <source>
        <dbReference type="Pfam" id="PF02516"/>
    </source>
</evidence>
<keyword evidence="12" id="KW-0460">Magnesium</keyword>
<dbReference type="InterPro" id="IPR048307">
    <property type="entry name" value="STT3_N"/>
</dbReference>
<keyword evidence="10" id="KW-0479">Metal-binding</keyword>
<evidence type="ECO:0000256" key="16">
    <source>
        <dbReference type="ARBA" id="ARBA00023211"/>
    </source>
</evidence>
<dbReference type="Gene3D" id="3.40.50.12610">
    <property type="match status" value="1"/>
</dbReference>
<dbReference type="EC" id="2.4.99.18" evidence="6"/>
<dbReference type="GO" id="GO:0043687">
    <property type="term" value="P:post-translational protein modification"/>
    <property type="evidence" value="ECO:0007669"/>
    <property type="project" value="TreeGrafter"/>
</dbReference>
<feature type="transmembrane region" description="Helical" evidence="21">
    <location>
        <begin position="175"/>
        <end position="191"/>
    </location>
</feature>
<feature type="transmembrane region" description="Helical" evidence="21">
    <location>
        <begin position="144"/>
        <end position="163"/>
    </location>
</feature>
<feature type="transmembrane region" description="Helical" evidence="21">
    <location>
        <begin position="364"/>
        <end position="384"/>
    </location>
</feature>
<dbReference type="EMBL" id="MSFU01000045">
    <property type="protein sequence ID" value="PWY62395.1"/>
    <property type="molecule type" value="Genomic_DNA"/>
</dbReference>
<evidence type="ECO:0000256" key="9">
    <source>
        <dbReference type="ARBA" id="ARBA00022692"/>
    </source>
</evidence>
<name>A0A317ULN7_ASPEC</name>
<gene>
    <name evidence="24" type="ORF">BO83DRAFT_383386</name>
</gene>
<evidence type="ECO:0000256" key="11">
    <source>
        <dbReference type="ARBA" id="ARBA00022824"/>
    </source>
</evidence>
<evidence type="ECO:0000256" key="8">
    <source>
        <dbReference type="ARBA" id="ARBA00022679"/>
    </source>
</evidence>
<feature type="transmembrane region" description="Helical" evidence="21">
    <location>
        <begin position="21"/>
        <end position="43"/>
    </location>
</feature>
<evidence type="ECO:0000256" key="10">
    <source>
        <dbReference type="ARBA" id="ARBA00022723"/>
    </source>
</evidence>
<dbReference type="VEuPathDB" id="FungiDB:BO83DRAFT_383386"/>
<keyword evidence="14 21" id="KW-0472">Membrane</keyword>
<feature type="domain" description="Oligosaccharyl transferase STT3 N-terminal" evidence="22">
    <location>
        <begin position="22"/>
        <end position="422"/>
    </location>
</feature>
<keyword evidence="8 24" id="KW-0808">Transferase</keyword>
<dbReference type="Pfam" id="PF02516">
    <property type="entry name" value="STT3"/>
    <property type="match status" value="1"/>
</dbReference>
<reference evidence="24" key="1">
    <citation type="submission" date="2016-12" db="EMBL/GenBank/DDBJ databases">
        <title>The genomes of Aspergillus section Nigri reveals drivers in fungal speciation.</title>
        <authorList>
            <consortium name="DOE Joint Genome Institute"/>
            <person name="Vesth T.C."/>
            <person name="Nybo J."/>
            <person name="Theobald S."/>
            <person name="Brandl J."/>
            <person name="Frisvad J.C."/>
            <person name="Nielsen K.F."/>
            <person name="Lyhne E.K."/>
            <person name="Kogle M.E."/>
            <person name="Kuo A."/>
            <person name="Riley R."/>
            <person name="Clum A."/>
            <person name="Nolan M."/>
            <person name="Lipzen A."/>
            <person name="Salamov A."/>
            <person name="Henrissat B."/>
            <person name="Wiebenga A."/>
            <person name="De vries R.P."/>
            <person name="Grigoriev I.V."/>
            <person name="Mortensen U.H."/>
            <person name="Andersen M.R."/>
            <person name="Baker S.E."/>
        </authorList>
    </citation>
    <scope>NUCLEOTIDE SEQUENCE</scope>
    <source>
        <strain evidence="24">CBS 122712</strain>
    </source>
</reference>
<evidence type="ECO:0000313" key="24">
    <source>
        <dbReference type="EMBL" id="PWY62395.1"/>
    </source>
</evidence>
<evidence type="ECO:0000256" key="14">
    <source>
        <dbReference type="ARBA" id="ARBA00023136"/>
    </source>
</evidence>
<evidence type="ECO:0000256" key="15">
    <source>
        <dbReference type="ARBA" id="ARBA00023180"/>
    </source>
</evidence>